<dbReference type="OrthoDB" id="9814088at2"/>
<reference evidence="1 2" key="1">
    <citation type="submission" date="2019-02" db="EMBL/GenBank/DDBJ databases">
        <title>Deep-cultivation of Planctomycetes and their phenomic and genomic characterization uncovers novel biology.</title>
        <authorList>
            <person name="Wiegand S."/>
            <person name="Jogler M."/>
            <person name="Boedeker C."/>
            <person name="Pinto D."/>
            <person name="Vollmers J."/>
            <person name="Rivas-Marin E."/>
            <person name="Kohn T."/>
            <person name="Peeters S.H."/>
            <person name="Heuer A."/>
            <person name="Rast P."/>
            <person name="Oberbeckmann S."/>
            <person name="Bunk B."/>
            <person name="Jeske O."/>
            <person name="Meyerdierks A."/>
            <person name="Storesund J.E."/>
            <person name="Kallscheuer N."/>
            <person name="Luecker S."/>
            <person name="Lage O.M."/>
            <person name="Pohl T."/>
            <person name="Merkel B.J."/>
            <person name="Hornburger P."/>
            <person name="Mueller R.-W."/>
            <person name="Bruemmer F."/>
            <person name="Labrenz M."/>
            <person name="Spormann A.M."/>
            <person name="Op Den Camp H."/>
            <person name="Overmann J."/>
            <person name="Amann R."/>
            <person name="Jetten M.S.M."/>
            <person name="Mascher T."/>
            <person name="Medema M.H."/>
            <person name="Devos D.P."/>
            <person name="Kaster A.-K."/>
            <person name="Ovreas L."/>
            <person name="Rohde M."/>
            <person name="Galperin M.Y."/>
            <person name="Jogler C."/>
        </authorList>
    </citation>
    <scope>NUCLEOTIDE SEQUENCE [LARGE SCALE GENOMIC DNA]</scope>
    <source>
        <strain evidence="1 2">Pan54</strain>
    </source>
</reference>
<dbReference type="SUPFAM" id="SSF52540">
    <property type="entry name" value="P-loop containing nucleoside triphosphate hydrolases"/>
    <property type="match status" value="1"/>
</dbReference>
<evidence type="ECO:0000313" key="1">
    <source>
        <dbReference type="EMBL" id="TWT62863.1"/>
    </source>
</evidence>
<dbReference type="AlphaFoldDB" id="A0A5C5XKG1"/>
<accession>A0A5C5XKG1</accession>
<keyword evidence="2" id="KW-1185">Reference proteome</keyword>
<comment type="caution">
    <text evidence="1">The sequence shown here is derived from an EMBL/GenBank/DDBJ whole genome shotgun (WGS) entry which is preliminary data.</text>
</comment>
<organism evidence="1 2">
    <name type="scientific">Rubinisphaera italica</name>
    <dbReference type="NCBI Taxonomy" id="2527969"/>
    <lineage>
        <taxon>Bacteria</taxon>
        <taxon>Pseudomonadati</taxon>
        <taxon>Planctomycetota</taxon>
        <taxon>Planctomycetia</taxon>
        <taxon>Planctomycetales</taxon>
        <taxon>Planctomycetaceae</taxon>
        <taxon>Rubinisphaera</taxon>
    </lineage>
</organism>
<sequence>MSTSQVDSHIRQSIDSLKDFQRATVDVVYDRLFYGDQSRMLVADEVGLGKTIVAKGIIARRIKEKIESGDQSRLNVTYICSNQIIARENVRKLDIYPKQQSYQRNVDRISFLAEKPKSEPEGLLNLNTLTPGTSFRTGEGTGVQKERKLLYAILMTDSKGLGELPEGLACLLRGSVRKSARDWWENVEEKRVSRFASTLRDGLSEKFLSKIKETRVEHSDQLADRLDLSRSTSLYDAVYEYAFEQNVNNFESYHFGSLDLIKQGGFNFEMHGFWVRTVRVVI</sequence>
<protein>
    <recommendedName>
        <fullName evidence="3">Helicase ATP-binding domain-containing protein</fullName>
    </recommendedName>
</protein>
<dbReference type="Gene3D" id="3.40.50.300">
    <property type="entry name" value="P-loop containing nucleotide triphosphate hydrolases"/>
    <property type="match status" value="1"/>
</dbReference>
<dbReference type="InterPro" id="IPR027417">
    <property type="entry name" value="P-loop_NTPase"/>
</dbReference>
<evidence type="ECO:0008006" key="3">
    <source>
        <dbReference type="Google" id="ProtNLM"/>
    </source>
</evidence>
<name>A0A5C5XKG1_9PLAN</name>
<proteinExistence type="predicted"/>
<dbReference type="Proteomes" id="UP000316095">
    <property type="component" value="Unassembled WGS sequence"/>
</dbReference>
<gene>
    <name evidence="1" type="ORF">Pan54_36090</name>
</gene>
<dbReference type="EMBL" id="SJPG01000001">
    <property type="protein sequence ID" value="TWT62863.1"/>
    <property type="molecule type" value="Genomic_DNA"/>
</dbReference>
<evidence type="ECO:0000313" key="2">
    <source>
        <dbReference type="Proteomes" id="UP000316095"/>
    </source>
</evidence>
<dbReference type="RefSeq" id="WP_146504677.1">
    <property type="nucleotide sequence ID" value="NZ_SJPG01000001.1"/>
</dbReference>